<accession>A0A1R2BYQ0</accession>
<sequence length="325" mass="37787">MESSLFFDFDDLDSPILIVLAKDYLSTDNTYQDSAVINIPNLNLAGVSKNPEIIIHTLEEDEKSSDPLESSENNSNHSSLIMQTSYKLENIKNKNHPSNLFMPSTGITKDNIPQTKKSEKVLELLSYELFLDKETQDFIQVFNNEKSKIQKKSFCETLCSCCIFYDYKDWKVFNKLSQITLDYYPKPCLSFNDLIKSNGRNNDFFKKIEEVHSNIHKERSSGLSIYLMFFYKERFPFHVSCIKCEEGDEILRNWKGAVKRALEVVSGCKKTKCKDFKGILGILFRTFVVCFTCLCLKNIVDYTLEAIERKYEKIEYNETLEIESF</sequence>
<dbReference type="Proteomes" id="UP000187209">
    <property type="component" value="Unassembled WGS sequence"/>
</dbReference>
<evidence type="ECO:0000313" key="1">
    <source>
        <dbReference type="EMBL" id="OMJ81910.1"/>
    </source>
</evidence>
<organism evidence="1 2">
    <name type="scientific">Stentor coeruleus</name>
    <dbReference type="NCBI Taxonomy" id="5963"/>
    <lineage>
        <taxon>Eukaryota</taxon>
        <taxon>Sar</taxon>
        <taxon>Alveolata</taxon>
        <taxon>Ciliophora</taxon>
        <taxon>Postciliodesmatophora</taxon>
        <taxon>Heterotrichea</taxon>
        <taxon>Heterotrichida</taxon>
        <taxon>Stentoridae</taxon>
        <taxon>Stentor</taxon>
    </lineage>
</organism>
<keyword evidence="2" id="KW-1185">Reference proteome</keyword>
<name>A0A1R2BYQ0_9CILI</name>
<proteinExistence type="predicted"/>
<protein>
    <submittedName>
        <fullName evidence="1">Uncharacterized protein</fullName>
    </submittedName>
</protein>
<gene>
    <name evidence="1" type="ORF">SteCoe_17552</name>
</gene>
<reference evidence="1 2" key="1">
    <citation type="submission" date="2016-11" db="EMBL/GenBank/DDBJ databases">
        <title>The macronuclear genome of Stentor coeruleus: a giant cell with tiny introns.</title>
        <authorList>
            <person name="Slabodnick M."/>
            <person name="Ruby J.G."/>
            <person name="Reiff S.B."/>
            <person name="Swart E.C."/>
            <person name="Gosai S."/>
            <person name="Prabakaran S."/>
            <person name="Witkowska E."/>
            <person name="Larue G.E."/>
            <person name="Fisher S."/>
            <person name="Freeman R.M."/>
            <person name="Gunawardena J."/>
            <person name="Chu W."/>
            <person name="Stover N.A."/>
            <person name="Gregory B.D."/>
            <person name="Nowacki M."/>
            <person name="Derisi J."/>
            <person name="Roy S.W."/>
            <person name="Marshall W.F."/>
            <person name="Sood P."/>
        </authorList>
    </citation>
    <scope>NUCLEOTIDE SEQUENCE [LARGE SCALE GENOMIC DNA]</scope>
    <source>
        <strain evidence="1">WM001</strain>
    </source>
</reference>
<comment type="caution">
    <text evidence="1">The sequence shown here is derived from an EMBL/GenBank/DDBJ whole genome shotgun (WGS) entry which is preliminary data.</text>
</comment>
<dbReference type="AlphaFoldDB" id="A0A1R2BYQ0"/>
<evidence type="ECO:0000313" key="2">
    <source>
        <dbReference type="Proteomes" id="UP000187209"/>
    </source>
</evidence>
<dbReference type="EMBL" id="MPUH01000362">
    <property type="protein sequence ID" value="OMJ81910.1"/>
    <property type="molecule type" value="Genomic_DNA"/>
</dbReference>